<feature type="chain" id="PRO_5021853445" evidence="1">
    <location>
        <begin position="20"/>
        <end position="132"/>
    </location>
</feature>
<evidence type="ECO:0000259" key="2">
    <source>
        <dbReference type="PROSITE" id="PS50842"/>
    </source>
</evidence>
<reference evidence="3" key="1">
    <citation type="submission" date="2018-12" db="EMBL/GenBank/DDBJ databases">
        <title>Characterisation of an expanded family of plant natriuretic peptide-like proteins in the apple and pear scab pathogens.</title>
        <authorList>
            <person name="Wheeler J."/>
            <person name="Jones D.A."/>
            <person name="Kastner P."/>
            <person name="Taranto A.P."/>
            <person name="Cooke I.R."/>
            <person name="Boshoven J.C."/>
            <person name="Shiller J.B."/>
            <person name="Mesarich C.H."/>
            <person name="Thomma B.P.H.J."/>
            <person name="Deng C.H."/>
            <person name="Bowen J.K."/>
            <person name="Plummer K.M."/>
        </authorList>
    </citation>
    <scope>NUCLEOTIDE SEQUENCE</scope>
</reference>
<dbReference type="PROSITE" id="PS50842">
    <property type="entry name" value="EXPANSIN_EG45"/>
    <property type="match status" value="1"/>
</dbReference>
<dbReference type="PANTHER" id="PTHR47480">
    <property type="entry name" value="EG45-LIKE DOMAIN CONTAINING PROTEIN"/>
    <property type="match status" value="1"/>
</dbReference>
<dbReference type="EMBL" id="MK287883">
    <property type="protein sequence ID" value="QDH43463.1"/>
    <property type="molecule type" value="Genomic_DNA"/>
</dbReference>
<keyword evidence="1" id="KW-0732">Signal</keyword>
<organism evidence="3">
    <name type="scientific">Venturia pyrina</name>
    <dbReference type="NCBI Taxonomy" id="415593"/>
    <lineage>
        <taxon>Eukaryota</taxon>
        <taxon>Fungi</taxon>
        <taxon>Dikarya</taxon>
        <taxon>Ascomycota</taxon>
        <taxon>Pezizomycotina</taxon>
        <taxon>Dothideomycetes</taxon>
        <taxon>Pleosporomycetidae</taxon>
        <taxon>Venturiales</taxon>
        <taxon>Venturiaceae</taxon>
        <taxon>Venturia</taxon>
    </lineage>
</organism>
<evidence type="ECO:0000256" key="1">
    <source>
        <dbReference type="SAM" id="SignalP"/>
    </source>
</evidence>
<feature type="domain" description="Expansin-like EG45" evidence="2">
    <location>
        <begin position="16"/>
        <end position="127"/>
    </location>
</feature>
<dbReference type="InterPro" id="IPR036908">
    <property type="entry name" value="RlpA-like_sf"/>
</dbReference>
<dbReference type="Gene3D" id="2.40.40.10">
    <property type="entry name" value="RlpA-like domain"/>
    <property type="match status" value="1"/>
</dbReference>
<evidence type="ECO:0000313" key="3">
    <source>
        <dbReference type="EMBL" id="QDH43463.1"/>
    </source>
</evidence>
<name>A0A513ZS90_9PEZI</name>
<dbReference type="InterPro" id="IPR007112">
    <property type="entry name" value="Expansin/allergen_DPBB_dom"/>
</dbReference>
<dbReference type="PANTHER" id="PTHR47480:SF1">
    <property type="entry name" value="EG45-LIKE DOMAIN CONTAINING PROTEIN 1"/>
    <property type="match status" value="1"/>
</dbReference>
<dbReference type="AlphaFoldDB" id="A0A513ZS90"/>
<dbReference type="CDD" id="cd22269">
    <property type="entry name" value="DPBB_EG45-like"/>
    <property type="match status" value="1"/>
</dbReference>
<proteinExistence type="predicted"/>
<protein>
    <submittedName>
        <fullName evidence="3">Plant natriuretic peptide-like 8</fullName>
    </submittedName>
</protein>
<sequence>MKALTTLFAISYFAHLGLCDLGNAVTYPPLYLPNKCYGHSEADIPTTKLFAAVGRGLWNNGGVCGRYFEIRCVSPDHSASQCTGKNVIVKIIEGKVGYRALTFSLSQTAAAVIYPGPGHVKIEYHEVGGQGW</sequence>
<gene>
    <name evidence="3" type="primary">PNPL-8</name>
</gene>
<accession>A0A513ZS90</accession>
<dbReference type="SUPFAM" id="SSF50685">
    <property type="entry name" value="Barwin-like endoglucanases"/>
    <property type="match status" value="1"/>
</dbReference>
<feature type="signal peptide" evidence="1">
    <location>
        <begin position="1"/>
        <end position="19"/>
    </location>
</feature>